<comment type="similarity">
    <text evidence="1">Belongs to the bacterial solute-binding protein 1 family.</text>
</comment>
<dbReference type="Proteomes" id="UP001157069">
    <property type="component" value="Unassembled WGS sequence"/>
</dbReference>
<dbReference type="EMBL" id="BSVA01000001">
    <property type="protein sequence ID" value="GMA91917.1"/>
    <property type="molecule type" value="Genomic_DNA"/>
</dbReference>
<reference evidence="5" key="1">
    <citation type="journal article" date="2019" name="Int. J. Syst. Evol. Microbiol.">
        <title>The Global Catalogue of Microorganisms (GCM) 10K type strain sequencing project: providing services to taxonomists for standard genome sequencing and annotation.</title>
        <authorList>
            <consortium name="The Broad Institute Genomics Platform"/>
            <consortium name="The Broad Institute Genome Sequencing Center for Infectious Disease"/>
            <person name="Wu L."/>
            <person name="Ma J."/>
        </authorList>
    </citation>
    <scope>NUCLEOTIDE SEQUENCE [LARGE SCALE GENOMIC DNA]</scope>
    <source>
        <strain evidence="5">NBRC 108755</strain>
    </source>
</reference>
<proteinExistence type="inferred from homology"/>
<dbReference type="Pfam" id="PF13416">
    <property type="entry name" value="SBP_bac_8"/>
    <property type="match status" value="1"/>
</dbReference>
<protein>
    <recommendedName>
        <fullName evidence="6">Extracellular solute-binding protein</fullName>
    </recommendedName>
</protein>
<organism evidence="4 5">
    <name type="scientific">Homoserinibacter gongjuensis</name>
    <dbReference type="NCBI Taxonomy" id="1162968"/>
    <lineage>
        <taxon>Bacteria</taxon>
        <taxon>Bacillati</taxon>
        <taxon>Actinomycetota</taxon>
        <taxon>Actinomycetes</taxon>
        <taxon>Micrococcales</taxon>
        <taxon>Microbacteriaceae</taxon>
        <taxon>Homoserinibacter</taxon>
    </lineage>
</organism>
<evidence type="ECO:0000256" key="1">
    <source>
        <dbReference type="ARBA" id="ARBA00008520"/>
    </source>
</evidence>
<evidence type="ECO:0000313" key="5">
    <source>
        <dbReference type="Proteomes" id="UP001157069"/>
    </source>
</evidence>
<evidence type="ECO:0000256" key="3">
    <source>
        <dbReference type="ARBA" id="ARBA00022729"/>
    </source>
</evidence>
<name>A0ABQ6JUE3_9MICO</name>
<keyword evidence="5" id="KW-1185">Reference proteome</keyword>
<dbReference type="Gene3D" id="3.40.190.10">
    <property type="entry name" value="Periplasmic binding protein-like II"/>
    <property type="match status" value="1"/>
</dbReference>
<gene>
    <name evidence="4" type="ORF">GCM10025869_24460</name>
</gene>
<dbReference type="PANTHER" id="PTHR30061:SF50">
    <property type="entry name" value="MALTOSE_MALTODEXTRIN-BINDING PERIPLASMIC PROTEIN"/>
    <property type="match status" value="1"/>
</dbReference>
<comment type="caution">
    <text evidence="4">The sequence shown here is derived from an EMBL/GenBank/DDBJ whole genome shotgun (WGS) entry which is preliminary data.</text>
</comment>
<dbReference type="PANTHER" id="PTHR30061">
    <property type="entry name" value="MALTOSE-BINDING PERIPLASMIC PROTEIN"/>
    <property type="match status" value="1"/>
</dbReference>
<sequence length="214" mass="22927">MQLTDDFSQANANSPAGKEALAYLKSFVDEGITTPGPNAVGGFIDGTVAMFAFQQLHLPEIAASGLGDEWSLAPMPKGPKSSSAYVDGEFLVANAASDHLEAAGTFMKWMTSPEQAVRYMERAPIFPYELDKVDDATRAQVEALVDADPARAALLEQLTLASPENIMFERYAQAARWEAQKQYLVAAINGDMSIDDALSAIDAAVNEALEAAAY</sequence>
<evidence type="ECO:0000313" key="4">
    <source>
        <dbReference type="EMBL" id="GMA91917.1"/>
    </source>
</evidence>
<evidence type="ECO:0000256" key="2">
    <source>
        <dbReference type="ARBA" id="ARBA00022448"/>
    </source>
</evidence>
<dbReference type="SUPFAM" id="SSF53850">
    <property type="entry name" value="Periplasmic binding protein-like II"/>
    <property type="match status" value="1"/>
</dbReference>
<dbReference type="RefSeq" id="WP_284300465.1">
    <property type="nucleotide sequence ID" value="NZ_BSVA01000001.1"/>
</dbReference>
<keyword evidence="3" id="KW-0732">Signal</keyword>
<keyword evidence="2" id="KW-0813">Transport</keyword>
<accession>A0ABQ6JUE3</accession>
<dbReference type="InterPro" id="IPR006059">
    <property type="entry name" value="SBP"/>
</dbReference>
<evidence type="ECO:0008006" key="6">
    <source>
        <dbReference type="Google" id="ProtNLM"/>
    </source>
</evidence>